<dbReference type="Proteomes" id="UP001212152">
    <property type="component" value="Unassembled WGS sequence"/>
</dbReference>
<dbReference type="PANTHER" id="PTHR45875:SF1">
    <property type="entry name" value="METHYLTRANSFERASE N6AMT1"/>
    <property type="match status" value="1"/>
</dbReference>
<dbReference type="InterPro" id="IPR004557">
    <property type="entry name" value="PrmC-related"/>
</dbReference>
<comment type="similarity">
    <text evidence="2">Belongs to the eukaryotic/archaeal PrmC-related family.</text>
</comment>
<reference evidence="9" key="1">
    <citation type="submission" date="2020-05" db="EMBL/GenBank/DDBJ databases">
        <title>Phylogenomic resolution of chytrid fungi.</title>
        <authorList>
            <person name="Stajich J.E."/>
            <person name="Amses K."/>
            <person name="Simmons R."/>
            <person name="Seto K."/>
            <person name="Myers J."/>
            <person name="Bonds A."/>
            <person name="Quandt C.A."/>
            <person name="Barry K."/>
            <person name="Liu P."/>
            <person name="Grigoriev I."/>
            <person name="Longcore J.E."/>
            <person name="James T.Y."/>
        </authorList>
    </citation>
    <scope>NUCLEOTIDE SEQUENCE</scope>
    <source>
        <strain evidence="9">JEL0379</strain>
    </source>
</reference>
<dbReference type="CDD" id="cd02440">
    <property type="entry name" value="AdoMet_MTases"/>
    <property type="match status" value="1"/>
</dbReference>
<evidence type="ECO:0000256" key="7">
    <source>
        <dbReference type="SAM" id="MobiDB-lite"/>
    </source>
</evidence>
<keyword evidence="4" id="KW-0808">Transferase</keyword>
<feature type="domain" description="Methyltransferase small" evidence="8">
    <location>
        <begin position="58"/>
        <end position="133"/>
    </location>
</feature>
<feature type="compositionally biased region" description="Polar residues" evidence="7">
    <location>
        <begin position="1"/>
        <end position="15"/>
    </location>
</feature>
<keyword evidence="3 9" id="KW-0489">Methyltransferase</keyword>
<comment type="caution">
    <text evidence="9">The sequence shown here is derived from an EMBL/GenBank/DDBJ whole genome shotgun (WGS) entry which is preliminary data.</text>
</comment>
<dbReference type="GO" id="GO:0008276">
    <property type="term" value="F:protein methyltransferase activity"/>
    <property type="evidence" value="ECO:0007669"/>
    <property type="project" value="TreeGrafter"/>
</dbReference>
<evidence type="ECO:0000256" key="6">
    <source>
        <dbReference type="ARBA" id="ARBA00023242"/>
    </source>
</evidence>
<dbReference type="GO" id="GO:0035657">
    <property type="term" value="C:eRF1 methyltransferase complex"/>
    <property type="evidence" value="ECO:0007669"/>
    <property type="project" value="TreeGrafter"/>
</dbReference>
<keyword evidence="5" id="KW-0949">S-adenosyl-L-methionine</keyword>
<dbReference type="FunFam" id="3.40.50.150:FF:000077">
    <property type="entry name" value="HemK methyltransferase family member 2"/>
    <property type="match status" value="1"/>
</dbReference>
<gene>
    <name evidence="9" type="primary">N6AMT1_2</name>
    <name evidence="9" type="ORF">HDU87_007952</name>
</gene>
<evidence type="ECO:0000256" key="1">
    <source>
        <dbReference type="ARBA" id="ARBA00004123"/>
    </source>
</evidence>
<dbReference type="InterPro" id="IPR029063">
    <property type="entry name" value="SAM-dependent_MTases_sf"/>
</dbReference>
<evidence type="ECO:0000256" key="5">
    <source>
        <dbReference type="ARBA" id="ARBA00022691"/>
    </source>
</evidence>
<dbReference type="SUPFAM" id="SSF53335">
    <property type="entry name" value="S-adenosyl-L-methionine-dependent methyltransferases"/>
    <property type="match status" value="1"/>
</dbReference>
<evidence type="ECO:0000256" key="3">
    <source>
        <dbReference type="ARBA" id="ARBA00022603"/>
    </source>
</evidence>
<dbReference type="GO" id="GO:0008757">
    <property type="term" value="F:S-adenosylmethionine-dependent methyltransferase activity"/>
    <property type="evidence" value="ECO:0007669"/>
    <property type="project" value="TreeGrafter"/>
</dbReference>
<dbReference type="Pfam" id="PF05175">
    <property type="entry name" value="MTS"/>
    <property type="match status" value="1"/>
</dbReference>
<dbReference type="NCBIfam" id="TIGR00537">
    <property type="entry name" value="hemK_rel_arch"/>
    <property type="match status" value="1"/>
</dbReference>
<evidence type="ECO:0000256" key="2">
    <source>
        <dbReference type="ARBA" id="ARBA00006149"/>
    </source>
</evidence>
<dbReference type="EMBL" id="JADGJQ010000008">
    <property type="protein sequence ID" value="KAJ3182614.1"/>
    <property type="molecule type" value="Genomic_DNA"/>
</dbReference>
<protein>
    <submittedName>
        <fullName evidence="9">HemK methyltransferase member 2</fullName>
    </submittedName>
</protein>
<comment type="subcellular location">
    <subcellularLocation>
        <location evidence="1">Nucleus</location>
    </subcellularLocation>
</comment>
<proteinExistence type="inferred from homology"/>
<dbReference type="PANTHER" id="PTHR45875">
    <property type="entry name" value="METHYLTRANSFERASE N6AMT1"/>
    <property type="match status" value="1"/>
</dbReference>
<keyword evidence="10" id="KW-1185">Reference proteome</keyword>
<dbReference type="GO" id="GO:0032259">
    <property type="term" value="P:methylation"/>
    <property type="evidence" value="ECO:0007669"/>
    <property type="project" value="UniProtKB-KW"/>
</dbReference>
<dbReference type="Gene3D" id="3.40.50.150">
    <property type="entry name" value="Vaccinia Virus protein VP39"/>
    <property type="match status" value="1"/>
</dbReference>
<name>A0AAD5XPL9_9FUNG</name>
<organism evidence="9 10">
    <name type="scientific">Geranomyces variabilis</name>
    <dbReference type="NCBI Taxonomy" id="109894"/>
    <lineage>
        <taxon>Eukaryota</taxon>
        <taxon>Fungi</taxon>
        <taxon>Fungi incertae sedis</taxon>
        <taxon>Chytridiomycota</taxon>
        <taxon>Chytridiomycota incertae sedis</taxon>
        <taxon>Chytridiomycetes</taxon>
        <taxon>Spizellomycetales</taxon>
        <taxon>Powellomycetaceae</taxon>
        <taxon>Geranomyces</taxon>
    </lineage>
</organism>
<dbReference type="InterPro" id="IPR007848">
    <property type="entry name" value="Small_mtfrase_dom"/>
</dbReference>
<dbReference type="InterPro" id="IPR052190">
    <property type="entry name" value="Euk-Arch_PrmC-MTase"/>
</dbReference>
<evidence type="ECO:0000313" key="9">
    <source>
        <dbReference type="EMBL" id="KAJ3182614.1"/>
    </source>
</evidence>
<evidence type="ECO:0000259" key="8">
    <source>
        <dbReference type="Pfam" id="PF05175"/>
    </source>
</evidence>
<accession>A0AAD5XPL9</accession>
<dbReference type="AlphaFoldDB" id="A0AAD5XPL9"/>
<evidence type="ECO:0000313" key="10">
    <source>
        <dbReference type="Proteomes" id="UP001212152"/>
    </source>
</evidence>
<keyword evidence="6" id="KW-0539">Nucleus</keyword>
<evidence type="ECO:0000256" key="4">
    <source>
        <dbReference type="ARBA" id="ARBA00022679"/>
    </source>
</evidence>
<sequence length="222" mass="24487">MAQTNAAASEPTQHPTPDLSHLKHVDYRNIYEPAEDTFLFLDTLQKEREYINNLDPVICLEIGSGSGCVSVFLASLLAPYHALFLTTDINPAANRATLQTATANRIAIDALRADLLPALRSRIDALLFNPPYVPTPSAEVGSHSIVAAWAGGIDGREVIDRLLPLVSDALSERGVFYMVVVNENRPEELREVMNGFAFDMEVVMGKRAGNERLKILRLSRML</sequence>
<feature type="region of interest" description="Disordered" evidence="7">
    <location>
        <begin position="1"/>
        <end position="20"/>
    </location>
</feature>
<dbReference type="GO" id="GO:0005634">
    <property type="term" value="C:nucleus"/>
    <property type="evidence" value="ECO:0007669"/>
    <property type="project" value="UniProtKB-SubCell"/>
</dbReference>